<dbReference type="Proteomes" id="UP000069697">
    <property type="component" value="Unassembled WGS sequence"/>
</dbReference>
<gene>
    <name evidence="4" type="ORF">PAHA3_5435</name>
</gene>
<keyword evidence="2" id="KW-0012">Acyltransferase</keyword>
<accession>A0A100VSL9</accession>
<proteinExistence type="predicted"/>
<dbReference type="Gene3D" id="3.40.630.30">
    <property type="match status" value="1"/>
</dbReference>
<evidence type="ECO:0000313" key="4">
    <source>
        <dbReference type="EMBL" id="GAS85312.1"/>
    </source>
</evidence>
<feature type="domain" description="N-acetyltransferase" evidence="3">
    <location>
        <begin position="15"/>
        <end position="181"/>
    </location>
</feature>
<evidence type="ECO:0000256" key="1">
    <source>
        <dbReference type="ARBA" id="ARBA00022679"/>
    </source>
</evidence>
<keyword evidence="1 4" id="KW-0808">Transferase</keyword>
<dbReference type="RefSeq" id="WP_062837675.1">
    <property type="nucleotide sequence ID" value="NZ_BCNV01000009.1"/>
</dbReference>
<dbReference type="SUPFAM" id="SSF55729">
    <property type="entry name" value="Acyl-CoA N-acyltransferases (Nat)"/>
    <property type="match status" value="1"/>
</dbReference>
<reference evidence="4 5" key="1">
    <citation type="journal article" date="2016" name="Genome Announc.">
        <title>Draft Genome Sequence of Paenibacillus amylolyticus Heshi-A3, Isolated from Fermented Rice Bran in a Japanese Fermented Seafood Dish.</title>
        <authorList>
            <person name="Akuzawa S."/>
            <person name="Nagaoka J."/>
            <person name="Kanekatsu M."/>
            <person name="Kubota E."/>
            <person name="Ohtake R."/>
            <person name="Suzuki T."/>
            <person name="Kanesaki Y."/>
        </authorList>
    </citation>
    <scope>NUCLEOTIDE SEQUENCE [LARGE SCALE GENOMIC DNA]</scope>
    <source>
        <strain evidence="4 5">Heshi-A3</strain>
    </source>
</reference>
<dbReference type="InterPro" id="IPR050832">
    <property type="entry name" value="Bact_Acetyltransf"/>
</dbReference>
<dbReference type="GO" id="GO:0016747">
    <property type="term" value="F:acyltransferase activity, transferring groups other than amino-acyl groups"/>
    <property type="evidence" value="ECO:0007669"/>
    <property type="project" value="InterPro"/>
</dbReference>
<comment type="caution">
    <text evidence="4">The sequence shown here is derived from an EMBL/GenBank/DDBJ whole genome shotgun (WGS) entry which is preliminary data.</text>
</comment>
<organism evidence="4 5">
    <name type="scientific">Paenibacillus amylolyticus</name>
    <dbReference type="NCBI Taxonomy" id="1451"/>
    <lineage>
        <taxon>Bacteria</taxon>
        <taxon>Bacillati</taxon>
        <taxon>Bacillota</taxon>
        <taxon>Bacilli</taxon>
        <taxon>Bacillales</taxon>
        <taxon>Paenibacillaceae</taxon>
        <taxon>Paenibacillus</taxon>
    </lineage>
</organism>
<name>A0A100VSL9_PAEAM</name>
<dbReference type="Pfam" id="PF00583">
    <property type="entry name" value="Acetyltransf_1"/>
    <property type="match status" value="1"/>
</dbReference>
<dbReference type="EMBL" id="BCNV01000009">
    <property type="protein sequence ID" value="GAS85312.1"/>
    <property type="molecule type" value="Genomic_DNA"/>
</dbReference>
<protein>
    <submittedName>
        <fullName evidence="4">GNAT family acetyltransferase</fullName>
    </submittedName>
</protein>
<dbReference type="InterPro" id="IPR016181">
    <property type="entry name" value="Acyl_CoA_acyltransferase"/>
</dbReference>
<evidence type="ECO:0000256" key="2">
    <source>
        <dbReference type="ARBA" id="ARBA00023315"/>
    </source>
</evidence>
<sequence length="181" mass="20676">MIIEQQEYYVKGVSYSIRSAEEKDAEALSSLRVQLDGETENMDRDEGEAYIDPASFRRIIHVDTEKLRNLFLVAVVAGEIVGYSRCEGTELKRFCHKVEFGVCVAREFWGRGIGMNLLEQSMEWADQTGVEKMMLNVLASNEKAIKLYQKSGFGIEGVLKRDRRHADGQYYDTIVMGRFKA</sequence>
<evidence type="ECO:0000259" key="3">
    <source>
        <dbReference type="PROSITE" id="PS51186"/>
    </source>
</evidence>
<dbReference type="InterPro" id="IPR000182">
    <property type="entry name" value="GNAT_dom"/>
</dbReference>
<dbReference type="PROSITE" id="PS51186">
    <property type="entry name" value="GNAT"/>
    <property type="match status" value="1"/>
</dbReference>
<reference evidence="5" key="2">
    <citation type="submission" date="2016-01" db="EMBL/GenBank/DDBJ databases">
        <title>Draft Genome Sequence of Paenibacillus amylolyticus Heshi-A3 that Was Isolated from Fermented Rice Bran with Aging Salted Mackerel, Which Was Named Heshiko as Traditional Fermented Seafood in Japan.</title>
        <authorList>
            <person name="Akuzawa S."/>
            <person name="Nakagawa J."/>
            <person name="Kanekatsu T."/>
            <person name="Kubota E."/>
            <person name="Ohtake R."/>
            <person name="Suzuki T."/>
            <person name="Kanesaki Y."/>
        </authorList>
    </citation>
    <scope>NUCLEOTIDE SEQUENCE [LARGE SCALE GENOMIC DNA]</scope>
    <source>
        <strain evidence="5">Heshi-A3</strain>
    </source>
</reference>
<evidence type="ECO:0000313" key="5">
    <source>
        <dbReference type="Proteomes" id="UP000069697"/>
    </source>
</evidence>
<dbReference type="CDD" id="cd04301">
    <property type="entry name" value="NAT_SF"/>
    <property type="match status" value="1"/>
</dbReference>
<dbReference type="AlphaFoldDB" id="A0A100VSL9"/>
<dbReference type="PANTHER" id="PTHR43877">
    <property type="entry name" value="AMINOALKYLPHOSPHONATE N-ACETYLTRANSFERASE-RELATED-RELATED"/>
    <property type="match status" value="1"/>
</dbReference>